<dbReference type="Pfam" id="PF03144">
    <property type="entry name" value="GTP_EFTU_D2"/>
    <property type="match status" value="1"/>
</dbReference>
<comment type="caution">
    <text evidence="16">The sequence shown here is derived from an EMBL/GenBank/DDBJ whole genome shotgun (WGS) entry which is preliminary data.</text>
</comment>
<keyword evidence="8" id="KW-0547">Nucleotide-binding</keyword>
<reference evidence="16 17" key="1">
    <citation type="journal article" date="2007" name="Proc. Natl. Acad. Sci. U.S.A.">
        <title>Dandruff-associated Malassezia genomes reveal convergent and divergent virulence traits shared with plant and human fungal pathogens.</title>
        <authorList>
            <person name="Xu J."/>
            <person name="Saunders C.W."/>
            <person name="Hu P."/>
            <person name="Grant R.A."/>
            <person name="Boekhout T."/>
            <person name="Kuramae E.E."/>
            <person name="Kronstad J.W."/>
            <person name="Deangelis Y.M."/>
            <person name="Reeder N.L."/>
            <person name="Johnstone K.R."/>
            <person name="Leland M."/>
            <person name="Fieno A.M."/>
            <person name="Begley W.M."/>
            <person name="Sun Y."/>
            <person name="Lacey M.P."/>
            <person name="Chaudhary T."/>
            <person name="Keough T."/>
            <person name="Chu L."/>
            <person name="Sears R."/>
            <person name="Yuan B."/>
            <person name="Dawson T.L.Jr."/>
        </authorList>
    </citation>
    <scope>NUCLEOTIDE SEQUENCE [LARGE SCALE GENOMIC DNA]</scope>
    <source>
        <strain evidence="17">ATCC MYA-4612 / CBS 7966</strain>
    </source>
</reference>
<comment type="subcellular location">
    <subcellularLocation>
        <location evidence="1">Cytoplasm</location>
    </subcellularLocation>
</comment>
<dbReference type="EMBL" id="AAYY01000006">
    <property type="protein sequence ID" value="EDP43760.1"/>
    <property type="molecule type" value="Genomic_DNA"/>
</dbReference>
<sequence>MGKKKGGSRRDDDDPFADLGEDVTQNNLQPEEPEKKAQESVPNDASNESKGSGAPEKQEHDATPASAGADAGGGGGGGGGDAMQSEPEPPRLLTKKEKERLKKEREKEKKKAQAAQKKASQQKDTQEAPSDKGTNAPGSATQPNASEPTDGSASAQADAKISGDDKGGDADAAAGKDDDDDDEGAEAPSSAADKKKKKKKKKAAPEPAAAPPKKAPNAAIAALQARIAAQKKAEEQARAEEEERRRLIEEEERKEREEEERKEAERLRRKEKEKAKREQLRKEGKLLTPKQKAELKQAEARKAALLASGNISVAAHQAPVPAEKSRRVVYDNKKKKSQKKQEQEQPEREQEQDAKSTAATAPEHQAEPEPPTAPASKEDEKQSAEDDDVKDDWEAESDDVKDDWEQESEEEDTKETPSKGGAPAKDTSAPADRKVEKEKVGQAQTPATSGTNKEKEENGEQDDHDDKEDDDDDDHDDDDDEEDDEEDDDDDDLTKTQRMALERRQAAEQRRKERTEKALAERSADHLRSPICCILGHVDTGKTKLLDKVRQTSVQEGEAGGITQQIGATYFPVDALKEKTFVLNKGEFDFKVPGLLIIDTPGHESFTNLRSRGSSLCNIAILVVDIMHGLEAQTLESLRLLRDRKTPFIVALNKIDRLYDWKATPNNAVQDSLAQQAVHTQNEFDERVSKILLAFNEQGLNAELYYRNKNMGRYVSLVPTSAHTGEGVPDLLQLLVSLTQTRMSRNLMYLSELECTVLEVKVIEGLGTTIDVVLSNGVLREGDKIVVCGLNGPIVTQVRALLTPQPLKELRVRGAYVHHKEVKASLGVKIAAPDLEKAVAGSRLLVCTRDDEEELLREEVMSDLTTLLNSVDKSGKGVCVQASTLGSLEALLEFLRVSKIPVSGINIGPVYKRDVMRCATMLEKARELACILCFDVPVDKEAERLADELGVKLFTADIIYHLFDSFMAYSAEIMESKKRDAAGTAVWPCRLRTIAAFAKRDPIILGCDIVDGSLRIGTPLCVVKADPSTRKKEIVPLGRVSSLEINHKPRNVVLKKDVGAGVAVRIDPDPNEAPKMFGRHLDEKDEIYSYISRSSIDALKEHFWDGVSIEEKRLIKNLKGLLDIP</sequence>
<feature type="region of interest" description="Disordered" evidence="14">
    <location>
        <begin position="1"/>
        <end position="522"/>
    </location>
</feature>
<evidence type="ECO:0000256" key="2">
    <source>
        <dbReference type="ARBA" id="ARBA00007733"/>
    </source>
</evidence>
<dbReference type="InParanoid" id="A8Q023"/>
<dbReference type="GeneID" id="5855281"/>
<dbReference type="PANTHER" id="PTHR43381:SF4">
    <property type="entry name" value="EUKARYOTIC TRANSLATION INITIATION FACTOR 5B"/>
    <property type="match status" value="1"/>
</dbReference>
<keyword evidence="5" id="KW-0963">Cytoplasm</keyword>
<dbReference type="InterPro" id="IPR009000">
    <property type="entry name" value="Transl_B-barrel_sf"/>
</dbReference>
<feature type="compositionally biased region" description="Acidic residues" evidence="14">
    <location>
        <begin position="385"/>
        <end position="413"/>
    </location>
</feature>
<feature type="compositionally biased region" description="Basic and acidic residues" evidence="14">
    <location>
        <begin position="500"/>
        <end position="522"/>
    </location>
</feature>
<evidence type="ECO:0000256" key="14">
    <source>
        <dbReference type="SAM" id="MobiDB-lite"/>
    </source>
</evidence>
<dbReference type="InterPro" id="IPR015760">
    <property type="entry name" value="TIF_IF2"/>
</dbReference>
<evidence type="ECO:0000256" key="1">
    <source>
        <dbReference type="ARBA" id="ARBA00004496"/>
    </source>
</evidence>
<feature type="compositionally biased region" description="Basic and acidic residues" evidence="14">
    <location>
        <begin position="323"/>
        <end position="332"/>
    </location>
</feature>
<organism evidence="16 17">
    <name type="scientific">Malassezia globosa (strain ATCC MYA-4612 / CBS 7966)</name>
    <name type="common">Dandruff-associated fungus</name>
    <dbReference type="NCBI Taxonomy" id="425265"/>
    <lineage>
        <taxon>Eukaryota</taxon>
        <taxon>Fungi</taxon>
        <taxon>Dikarya</taxon>
        <taxon>Basidiomycota</taxon>
        <taxon>Ustilaginomycotina</taxon>
        <taxon>Malasseziomycetes</taxon>
        <taxon>Malasseziales</taxon>
        <taxon>Malasseziaceae</taxon>
        <taxon>Malassezia</taxon>
    </lineage>
</organism>
<accession>A8Q023</accession>
<evidence type="ECO:0000256" key="5">
    <source>
        <dbReference type="ARBA" id="ARBA00022490"/>
    </source>
</evidence>
<dbReference type="GO" id="GO:0003924">
    <property type="term" value="F:GTPase activity"/>
    <property type="evidence" value="ECO:0007669"/>
    <property type="project" value="InterPro"/>
</dbReference>
<evidence type="ECO:0000313" key="16">
    <source>
        <dbReference type="EMBL" id="EDP43760.1"/>
    </source>
</evidence>
<comment type="similarity">
    <text evidence="2">Belongs to the TRAFAC class translation factor GTPase superfamily. Classic translation factor GTPase family. IF-2 subfamily.</text>
</comment>
<evidence type="ECO:0000256" key="7">
    <source>
        <dbReference type="ARBA" id="ARBA00022723"/>
    </source>
</evidence>
<feature type="compositionally biased region" description="Polar residues" evidence="14">
    <location>
        <begin position="132"/>
        <end position="155"/>
    </location>
</feature>
<dbReference type="FunFam" id="2.40.30.10:FF:000026">
    <property type="entry name" value="Eukaryotic translation initiation factor 5B"/>
    <property type="match status" value="1"/>
</dbReference>
<dbReference type="PRINTS" id="PR00315">
    <property type="entry name" value="ELONGATNFCT"/>
</dbReference>
<dbReference type="VEuPathDB" id="FungiDB:MGL_1973"/>
<evidence type="ECO:0000256" key="8">
    <source>
        <dbReference type="ARBA" id="ARBA00022741"/>
    </source>
</evidence>
<evidence type="ECO:0000256" key="4">
    <source>
        <dbReference type="ARBA" id="ARBA00013824"/>
    </source>
</evidence>
<dbReference type="CDD" id="cd03703">
    <property type="entry name" value="aeIF5B_II"/>
    <property type="match status" value="1"/>
</dbReference>
<keyword evidence="9" id="KW-0378">Hydrolase</keyword>
<keyword evidence="7" id="KW-0479">Metal-binding</keyword>
<feature type="compositionally biased region" description="Acidic residues" evidence="14">
    <location>
        <begin position="459"/>
        <end position="492"/>
    </location>
</feature>
<dbReference type="FunFam" id="3.40.50.300:FF:000112">
    <property type="entry name" value="Eukaryotic translation initiation factor 5B"/>
    <property type="match status" value="1"/>
</dbReference>
<evidence type="ECO:0000313" key="17">
    <source>
        <dbReference type="Proteomes" id="UP000008837"/>
    </source>
</evidence>
<dbReference type="InterPro" id="IPR023115">
    <property type="entry name" value="TIF_IF2_dom3"/>
</dbReference>
<dbReference type="SUPFAM" id="SSF50447">
    <property type="entry name" value="Translation proteins"/>
    <property type="match status" value="1"/>
</dbReference>
<dbReference type="KEGG" id="mgl:MGL_1973"/>
<dbReference type="SUPFAM" id="SSF52156">
    <property type="entry name" value="Initiation factor IF2/eIF5b, domain 3"/>
    <property type="match status" value="1"/>
</dbReference>
<evidence type="ECO:0000256" key="3">
    <source>
        <dbReference type="ARBA" id="ARBA00011986"/>
    </source>
</evidence>
<dbReference type="RefSeq" id="XP_001730974.1">
    <property type="nucleotide sequence ID" value="XM_001730922.1"/>
</dbReference>
<evidence type="ECO:0000256" key="6">
    <source>
        <dbReference type="ARBA" id="ARBA00022540"/>
    </source>
</evidence>
<dbReference type="PANTHER" id="PTHR43381">
    <property type="entry name" value="TRANSLATION INITIATION FACTOR IF-2-RELATED"/>
    <property type="match status" value="1"/>
</dbReference>
<dbReference type="Gene3D" id="2.40.30.10">
    <property type="entry name" value="Translation factors"/>
    <property type="match status" value="2"/>
</dbReference>
<dbReference type="InterPro" id="IPR005225">
    <property type="entry name" value="Small_GTP-bd"/>
</dbReference>
<feature type="compositionally biased region" description="Basic and acidic residues" evidence="14">
    <location>
        <begin position="339"/>
        <end position="354"/>
    </location>
</feature>
<dbReference type="InterPro" id="IPR036925">
    <property type="entry name" value="TIF_IF2_dom3_sf"/>
</dbReference>
<dbReference type="Gene3D" id="3.40.50.300">
    <property type="entry name" value="P-loop containing nucleotide triphosphate hydrolases"/>
    <property type="match status" value="1"/>
</dbReference>
<protein>
    <recommendedName>
        <fullName evidence="4">Eukaryotic translation initiation factor 5B</fullName>
        <ecNumber evidence="3">3.6.5.3</ecNumber>
    </recommendedName>
    <alternativeName>
        <fullName evidence="12">Translation initiation factor IF-2</fullName>
    </alternativeName>
</protein>
<dbReference type="FunFam" id="3.40.50.10050:FF:000002">
    <property type="entry name" value="Eukaryotic translation initiation factor 5B"/>
    <property type="match status" value="1"/>
</dbReference>
<dbReference type="NCBIfam" id="NF003078">
    <property type="entry name" value="PRK04004.1"/>
    <property type="match status" value="1"/>
</dbReference>
<dbReference type="GO" id="GO:0046872">
    <property type="term" value="F:metal ion binding"/>
    <property type="evidence" value="ECO:0007669"/>
    <property type="project" value="UniProtKB-KW"/>
</dbReference>
<dbReference type="STRING" id="425265.A8Q023"/>
<evidence type="ECO:0000256" key="13">
    <source>
        <dbReference type="ARBA" id="ARBA00048107"/>
    </source>
</evidence>
<feature type="compositionally biased region" description="Basic and acidic residues" evidence="14">
    <location>
        <begin position="231"/>
        <end position="302"/>
    </location>
</feature>
<feature type="compositionally biased region" description="Basic and acidic residues" evidence="14">
    <location>
        <begin position="431"/>
        <end position="440"/>
    </location>
</feature>
<keyword evidence="10" id="KW-0648">Protein biosynthesis</keyword>
<dbReference type="AlphaFoldDB" id="A8Q023"/>
<dbReference type="InterPro" id="IPR027417">
    <property type="entry name" value="P-loop_NTPase"/>
</dbReference>
<feature type="domain" description="Tr-type G" evidence="15">
    <location>
        <begin position="527"/>
        <end position="744"/>
    </location>
</feature>
<dbReference type="FunCoup" id="A8Q023">
    <property type="interactions" value="432"/>
</dbReference>
<feature type="compositionally biased region" description="Low complexity" evidence="14">
    <location>
        <begin position="113"/>
        <end position="123"/>
    </location>
</feature>
<dbReference type="PROSITE" id="PS51722">
    <property type="entry name" value="G_TR_2"/>
    <property type="match status" value="1"/>
</dbReference>
<dbReference type="NCBIfam" id="TIGR00231">
    <property type="entry name" value="small_GTP"/>
    <property type="match status" value="1"/>
</dbReference>
<evidence type="ECO:0000256" key="11">
    <source>
        <dbReference type="ARBA" id="ARBA00023134"/>
    </source>
</evidence>
<feature type="compositionally biased region" description="Low complexity" evidence="14">
    <location>
        <begin position="215"/>
        <end position="230"/>
    </location>
</feature>
<dbReference type="Pfam" id="PF00009">
    <property type="entry name" value="GTP_EFTU"/>
    <property type="match status" value="1"/>
</dbReference>
<dbReference type="EC" id="3.6.5.3" evidence="3"/>
<dbReference type="Pfam" id="PF11987">
    <property type="entry name" value="IF-2"/>
    <property type="match status" value="1"/>
</dbReference>
<dbReference type="InterPro" id="IPR004161">
    <property type="entry name" value="EFTu-like_2"/>
</dbReference>
<dbReference type="InterPro" id="IPR000795">
    <property type="entry name" value="T_Tr_GTP-bd_dom"/>
</dbReference>
<comment type="catalytic activity">
    <reaction evidence="13">
        <text>GTP + H2O = GDP + phosphate + H(+)</text>
        <dbReference type="Rhea" id="RHEA:19669"/>
        <dbReference type="ChEBI" id="CHEBI:15377"/>
        <dbReference type="ChEBI" id="CHEBI:15378"/>
        <dbReference type="ChEBI" id="CHEBI:37565"/>
        <dbReference type="ChEBI" id="CHEBI:43474"/>
        <dbReference type="ChEBI" id="CHEBI:58189"/>
        <dbReference type="EC" id="3.6.5.3"/>
    </reaction>
</comment>
<keyword evidence="11" id="KW-0342">GTP-binding</keyword>
<keyword evidence="6" id="KW-0396">Initiation factor</keyword>
<proteinExistence type="inferred from homology"/>
<keyword evidence="17" id="KW-1185">Reference proteome</keyword>
<dbReference type="CDD" id="cd01887">
    <property type="entry name" value="IF2_eIF5B"/>
    <property type="match status" value="1"/>
</dbReference>
<feature type="compositionally biased region" description="Gly residues" evidence="14">
    <location>
        <begin position="70"/>
        <end position="81"/>
    </location>
</feature>
<dbReference type="OMA" id="EFAVMLC"/>
<evidence type="ECO:0000256" key="10">
    <source>
        <dbReference type="ARBA" id="ARBA00022917"/>
    </source>
</evidence>
<dbReference type="Proteomes" id="UP000008837">
    <property type="component" value="Unassembled WGS sequence"/>
</dbReference>
<feature type="compositionally biased region" description="Polar residues" evidence="14">
    <location>
        <begin position="40"/>
        <end position="50"/>
    </location>
</feature>
<dbReference type="GO" id="GO:0003743">
    <property type="term" value="F:translation initiation factor activity"/>
    <property type="evidence" value="ECO:0007669"/>
    <property type="project" value="UniProtKB-KW"/>
</dbReference>
<dbReference type="FunFam" id="2.40.30.10:FF:000013">
    <property type="entry name" value="eukaryotic translation initiation factor 5B"/>
    <property type="match status" value="1"/>
</dbReference>
<dbReference type="Gene3D" id="3.40.50.10050">
    <property type="entry name" value="Translation initiation factor IF- 2, domain 3"/>
    <property type="match status" value="1"/>
</dbReference>
<gene>
    <name evidence="16" type="ORF">MGL_1973</name>
</gene>
<evidence type="ECO:0000259" key="15">
    <source>
        <dbReference type="PROSITE" id="PS51722"/>
    </source>
</evidence>
<feature type="compositionally biased region" description="Polar residues" evidence="14">
    <location>
        <begin position="442"/>
        <end position="451"/>
    </location>
</feature>
<name>A8Q023_MALGO</name>
<feature type="compositionally biased region" description="Basic and acidic residues" evidence="14">
    <location>
        <begin position="94"/>
        <end position="111"/>
    </location>
</feature>
<dbReference type="SUPFAM" id="SSF52540">
    <property type="entry name" value="P-loop containing nucleoside triphosphate hydrolases"/>
    <property type="match status" value="1"/>
</dbReference>
<evidence type="ECO:0000256" key="12">
    <source>
        <dbReference type="ARBA" id="ARBA00032478"/>
    </source>
</evidence>
<dbReference type="OrthoDB" id="4928at2759"/>
<evidence type="ECO:0000256" key="9">
    <source>
        <dbReference type="ARBA" id="ARBA00022801"/>
    </source>
</evidence>
<dbReference type="GO" id="GO:0005739">
    <property type="term" value="C:mitochondrion"/>
    <property type="evidence" value="ECO:0007669"/>
    <property type="project" value="TreeGrafter"/>
</dbReference>
<dbReference type="GO" id="GO:0005525">
    <property type="term" value="F:GTP binding"/>
    <property type="evidence" value="ECO:0007669"/>
    <property type="project" value="UniProtKB-KW"/>
</dbReference>